<keyword evidence="1 7" id="KW-0732">Signal</keyword>
<dbReference type="Pfam" id="PF09312">
    <property type="entry name" value="SurA_N"/>
    <property type="match status" value="1"/>
</dbReference>
<dbReference type="InterPro" id="IPR027304">
    <property type="entry name" value="Trigger_fact/SurA_dom_sf"/>
</dbReference>
<dbReference type="PROSITE" id="PS50198">
    <property type="entry name" value="PPIC_PPIASE_2"/>
    <property type="match status" value="2"/>
</dbReference>
<dbReference type="InterPro" id="IPR046357">
    <property type="entry name" value="PPIase_dom_sf"/>
</dbReference>
<reference evidence="9 10" key="1">
    <citation type="submission" date="2024-06" db="EMBL/GenBank/DDBJ databases">
        <authorList>
            <person name="Li Z."/>
            <person name="Jiang Y."/>
        </authorList>
    </citation>
    <scope>NUCLEOTIDE SEQUENCE [LARGE SCALE GENOMIC DNA]</scope>
    <source>
        <strain evidence="9 10">HSW-8</strain>
    </source>
</reference>
<dbReference type="PANTHER" id="PTHR47637">
    <property type="entry name" value="CHAPERONE SURA"/>
    <property type="match status" value="1"/>
</dbReference>
<dbReference type="Pfam" id="PF00639">
    <property type="entry name" value="Rotamase"/>
    <property type="match status" value="1"/>
</dbReference>
<evidence type="ECO:0000313" key="10">
    <source>
        <dbReference type="Proteomes" id="UP001465331"/>
    </source>
</evidence>
<dbReference type="EC" id="5.2.1.8" evidence="7"/>
<feature type="signal peptide" evidence="7">
    <location>
        <begin position="1"/>
        <end position="30"/>
    </location>
</feature>
<keyword evidence="3 7" id="KW-0574">Periplasm</keyword>
<evidence type="ECO:0000313" key="9">
    <source>
        <dbReference type="EMBL" id="MES0872698.1"/>
    </source>
</evidence>
<protein>
    <recommendedName>
        <fullName evidence="7">Chaperone SurA</fullName>
    </recommendedName>
    <alternativeName>
        <fullName evidence="7">Peptidyl-prolyl cis-trans isomerase SurA</fullName>
        <shortName evidence="7">PPIase SurA</shortName>
        <ecNumber evidence="7">5.2.1.8</ecNumber>
    </alternativeName>
    <alternativeName>
        <fullName evidence="7">Rotamase SurA</fullName>
    </alternativeName>
</protein>
<dbReference type="PANTHER" id="PTHR47637:SF1">
    <property type="entry name" value="CHAPERONE SURA"/>
    <property type="match status" value="1"/>
</dbReference>
<dbReference type="InterPro" id="IPR050280">
    <property type="entry name" value="OMP_Chaperone_SurA"/>
</dbReference>
<evidence type="ECO:0000256" key="2">
    <source>
        <dbReference type="ARBA" id="ARBA00022737"/>
    </source>
</evidence>
<keyword evidence="6 7" id="KW-0413">Isomerase</keyword>
<dbReference type="SUPFAM" id="SSF109998">
    <property type="entry name" value="Triger factor/SurA peptide-binding domain-like"/>
    <property type="match status" value="1"/>
</dbReference>
<evidence type="ECO:0000256" key="1">
    <source>
        <dbReference type="ARBA" id="ARBA00022729"/>
    </source>
</evidence>
<dbReference type="HAMAP" id="MF_01183">
    <property type="entry name" value="Chaperone_SurA"/>
    <property type="match status" value="1"/>
</dbReference>
<comment type="caution">
    <text evidence="9">The sequence shown here is derived from an EMBL/GenBank/DDBJ whole genome shotgun (WGS) entry which is preliminary data.</text>
</comment>
<dbReference type="InterPro" id="IPR023058">
    <property type="entry name" value="PPIase_PpiC_CS"/>
</dbReference>
<dbReference type="InterPro" id="IPR023034">
    <property type="entry name" value="PPIase_SurA"/>
</dbReference>
<dbReference type="Gene3D" id="1.10.4030.10">
    <property type="entry name" value="Porin chaperone SurA, peptide-binding domain"/>
    <property type="match status" value="1"/>
</dbReference>
<dbReference type="EMBL" id="JBEPIJ010000001">
    <property type="protein sequence ID" value="MES0872698.1"/>
    <property type="molecule type" value="Genomic_DNA"/>
</dbReference>
<dbReference type="PROSITE" id="PS01096">
    <property type="entry name" value="PPIC_PPIASE_1"/>
    <property type="match status" value="1"/>
</dbReference>
<dbReference type="Gene3D" id="3.10.50.40">
    <property type="match status" value="2"/>
</dbReference>
<evidence type="ECO:0000256" key="3">
    <source>
        <dbReference type="ARBA" id="ARBA00022764"/>
    </source>
</evidence>
<dbReference type="Proteomes" id="UP001465331">
    <property type="component" value="Unassembled WGS sequence"/>
</dbReference>
<evidence type="ECO:0000256" key="7">
    <source>
        <dbReference type="HAMAP-Rule" id="MF_01183"/>
    </source>
</evidence>
<dbReference type="SUPFAM" id="SSF54534">
    <property type="entry name" value="FKBP-like"/>
    <property type="match status" value="2"/>
</dbReference>
<comment type="catalytic activity">
    <reaction evidence="7">
        <text>[protein]-peptidylproline (omega=180) = [protein]-peptidylproline (omega=0)</text>
        <dbReference type="Rhea" id="RHEA:16237"/>
        <dbReference type="Rhea" id="RHEA-COMP:10747"/>
        <dbReference type="Rhea" id="RHEA-COMP:10748"/>
        <dbReference type="ChEBI" id="CHEBI:83833"/>
        <dbReference type="ChEBI" id="CHEBI:83834"/>
        <dbReference type="EC" id="5.2.1.8"/>
    </reaction>
</comment>
<comment type="function">
    <text evidence="7">Chaperone involved in the correct folding and assembly of outer membrane proteins. Recognizes specific patterns of aromatic residues and the orientation of their side chains, which are found more frequently in integral outer membrane proteins. May act in both early periplasmic and late outer membrane-associated steps of protein maturation.</text>
</comment>
<feature type="domain" description="PpiC" evidence="8">
    <location>
        <begin position="178"/>
        <end position="279"/>
    </location>
</feature>
<dbReference type="RefSeq" id="WP_352886776.1">
    <property type="nucleotide sequence ID" value="NZ_JBEPIJ010000001.1"/>
</dbReference>
<keyword evidence="5 7" id="KW-0143">Chaperone</keyword>
<evidence type="ECO:0000256" key="6">
    <source>
        <dbReference type="ARBA" id="ARBA00023235"/>
    </source>
</evidence>
<keyword evidence="2 7" id="KW-0677">Repeat</keyword>
<keyword evidence="4 7" id="KW-0697">Rotamase</keyword>
<evidence type="ECO:0000259" key="8">
    <source>
        <dbReference type="PROSITE" id="PS50198"/>
    </source>
</evidence>
<comment type="domain">
    <text evidence="7">The PPIase activity resides only in the second parvulin domain. The N-terminal region and the C-terminal tail are necessary and sufficient for the chaperone activity of SurA. The PPIase activity is dispensable for SurA to function as a chaperone. The N-terminal region and the C-terminal tail are also required for porin recognition.</text>
</comment>
<feature type="chain" id="PRO_5044898396" description="Chaperone SurA" evidence="7">
    <location>
        <begin position="31"/>
        <end position="443"/>
    </location>
</feature>
<comment type="subcellular location">
    <subcellularLocation>
        <location evidence="7">Periplasm</location>
    </subcellularLocation>
    <text evidence="7">Is capable of associating with the outer membrane.</text>
</comment>
<dbReference type="InterPro" id="IPR015391">
    <property type="entry name" value="SurA_N"/>
</dbReference>
<feature type="domain" description="PpiC" evidence="8">
    <location>
        <begin position="289"/>
        <end position="388"/>
    </location>
</feature>
<evidence type="ECO:0000256" key="5">
    <source>
        <dbReference type="ARBA" id="ARBA00023186"/>
    </source>
</evidence>
<proteinExistence type="inferred from homology"/>
<evidence type="ECO:0000256" key="4">
    <source>
        <dbReference type="ARBA" id="ARBA00023110"/>
    </source>
</evidence>
<dbReference type="InterPro" id="IPR000297">
    <property type="entry name" value="PPIase_PpiC"/>
</dbReference>
<gene>
    <name evidence="7" type="primary">surA</name>
    <name evidence="9" type="ORF">ABSH63_01550</name>
</gene>
<organism evidence="9 10">
    <name type="scientific">Sinimarinibacterium thermocellulolyticum</name>
    <dbReference type="NCBI Taxonomy" id="3170016"/>
    <lineage>
        <taxon>Bacteria</taxon>
        <taxon>Pseudomonadati</taxon>
        <taxon>Pseudomonadota</taxon>
        <taxon>Gammaproteobacteria</taxon>
        <taxon>Nevskiales</taxon>
        <taxon>Nevskiaceae</taxon>
        <taxon>Sinimarinibacterium</taxon>
    </lineage>
</organism>
<name>A0ABV2A618_9GAMM</name>
<sequence length="443" mass="48978" precursor="true">MTPRSVPAAVLRLLAAPLLLAVAALAPVHAATPIDRILVVVNDGVILQSELDAAMREASRQITTRGIAAPDTDLLRAQVLERLILTRIQTQRAEAAGIRVDDRELNEVLTNLARQNDMTLAQFADAVRADGMDYLLLREQIREEVMIQRIRAREVDSRVVVTDRDVDMLLASQGPDPDVEYRLSHILVAVPEGASAEVREAARKKAEGLLQRIRDGENFAEIAIAHSDGQQALQGGDLDWRRAADLPPSFAQAAAALAPGQTSPVIEAFGGFHIIQLAEVRGGPERKTVDETRARHILIQPNAVRSDEQARLLARDLYDRLQAGEDFATLAKEYSDDPGSKNSGGDLGFQPPGVFAPEFQVRIDQLQPGELSPPFRTQFGWHVAGVIERRTRDTTEETRRARARNAIGNRKSAEEYEIWLRRLRSEAYIEYRLPDDAAAARSL</sequence>
<keyword evidence="10" id="KW-1185">Reference proteome</keyword>
<dbReference type="Pfam" id="PF13616">
    <property type="entry name" value="Rotamase_3"/>
    <property type="match status" value="1"/>
</dbReference>
<accession>A0ABV2A618</accession>
<dbReference type="GO" id="GO:0003755">
    <property type="term" value="F:peptidyl-prolyl cis-trans isomerase activity"/>
    <property type="evidence" value="ECO:0007669"/>
    <property type="project" value="UniProtKB-EC"/>
</dbReference>